<sequence length="158" mass="17137">MTSKPQLPAVEPTYDPTRPFPDILPLYKNPVPNCPEKTIVNFQVHLPPNGSTPPHTHAGAVVFGNVVSGYVYNKMNNEPMKLLGPGETFMEAPGCRHKISDNASTTESATLVATLIVDTKVVEENGIEGLVVIDEEYRAMVADAQGKQKATKEAHEKA</sequence>
<dbReference type="STRING" id="1149755.A0A2J6S663"/>
<accession>A0A2J6S663</accession>
<gene>
    <name evidence="2" type="ORF">L207DRAFT_628818</name>
</gene>
<evidence type="ECO:0000313" key="2">
    <source>
        <dbReference type="EMBL" id="PMD46243.1"/>
    </source>
</evidence>
<evidence type="ECO:0000313" key="3">
    <source>
        <dbReference type="Proteomes" id="UP000235786"/>
    </source>
</evidence>
<organism evidence="2 3">
    <name type="scientific">Hyaloscypha variabilis (strain UAMH 11265 / GT02V1 / F)</name>
    <name type="common">Meliniomyces variabilis</name>
    <dbReference type="NCBI Taxonomy" id="1149755"/>
    <lineage>
        <taxon>Eukaryota</taxon>
        <taxon>Fungi</taxon>
        <taxon>Dikarya</taxon>
        <taxon>Ascomycota</taxon>
        <taxon>Pezizomycotina</taxon>
        <taxon>Leotiomycetes</taxon>
        <taxon>Helotiales</taxon>
        <taxon>Hyaloscyphaceae</taxon>
        <taxon>Hyaloscypha</taxon>
        <taxon>Hyaloscypha variabilis</taxon>
    </lineage>
</organism>
<dbReference type="Gene3D" id="2.60.120.10">
    <property type="entry name" value="Jelly Rolls"/>
    <property type="match status" value="1"/>
</dbReference>
<dbReference type="PANTHER" id="PTHR38599">
    <property type="entry name" value="CUPIN DOMAIN PROTEIN (AFU_ORTHOLOGUE AFUA_3G13620)"/>
    <property type="match status" value="1"/>
</dbReference>
<reference evidence="2 3" key="1">
    <citation type="submission" date="2016-04" db="EMBL/GenBank/DDBJ databases">
        <title>A degradative enzymes factory behind the ericoid mycorrhizal symbiosis.</title>
        <authorList>
            <consortium name="DOE Joint Genome Institute"/>
            <person name="Martino E."/>
            <person name="Morin E."/>
            <person name="Grelet G."/>
            <person name="Kuo A."/>
            <person name="Kohler A."/>
            <person name="Daghino S."/>
            <person name="Barry K."/>
            <person name="Choi C."/>
            <person name="Cichocki N."/>
            <person name="Clum A."/>
            <person name="Copeland A."/>
            <person name="Hainaut M."/>
            <person name="Haridas S."/>
            <person name="Labutti K."/>
            <person name="Lindquist E."/>
            <person name="Lipzen A."/>
            <person name="Khouja H.-R."/>
            <person name="Murat C."/>
            <person name="Ohm R."/>
            <person name="Olson A."/>
            <person name="Spatafora J."/>
            <person name="Veneault-Fourrey C."/>
            <person name="Henrissat B."/>
            <person name="Grigoriev I."/>
            <person name="Martin F."/>
            <person name="Perotto S."/>
        </authorList>
    </citation>
    <scope>NUCLEOTIDE SEQUENCE [LARGE SCALE GENOMIC DNA]</scope>
    <source>
        <strain evidence="2 3">F</strain>
    </source>
</reference>
<dbReference type="InterPro" id="IPR014710">
    <property type="entry name" value="RmlC-like_jellyroll"/>
</dbReference>
<proteinExistence type="predicted"/>
<dbReference type="Proteomes" id="UP000235786">
    <property type="component" value="Unassembled WGS sequence"/>
</dbReference>
<evidence type="ECO:0000259" key="1">
    <source>
        <dbReference type="Pfam" id="PF07883"/>
    </source>
</evidence>
<dbReference type="InterPro" id="IPR013096">
    <property type="entry name" value="Cupin_2"/>
</dbReference>
<protein>
    <recommendedName>
        <fullName evidence="1">Cupin type-2 domain-containing protein</fullName>
    </recommendedName>
</protein>
<name>A0A2J6S663_HYAVF</name>
<dbReference type="PANTHER" id="PTHR38599:SF1">
    <property type="entry name" value="CUPIN DOMAIN PROTEIN (AFU_ORTHOLOGUE AFUA_3G13620)"/>
    <property type="match status" value="1"/>
</dbReference>
<dbReference type="CDD" id="cd02234">
    <property type="entry name" value="cupin_BLR7677-like"/>
    <property type="match status" value="1"/>
</dbReference>
<dbReference type="AlphaFoldDB" id="A0A2J6S663"/>
<dbReference type="Pfam" id="PF07883">
    <property type="entry name" value="Cupin_2"/>
    <property type="match status" value="1"/>
</dbReference>
<keyword evidence="3" id="KW-1185">Reference proteome</keyword>
<dbReference type="EMBL" id="KZ613939">
    <property type="protein sequence ID" value="PMD46243.1"/>
    <property type="molecule type" value="Genomic_DNA"/>
</dbReference>
<feature type="domain" description="Cupin type-2" evidence="1">
    <location>
        <begin position="44"/>
        <end position="110"/>
    </location>
</feature>
<dbReference type="SUPFAM" id="SSF51182">
    <property type="entry name" value="RmlC-like cupins"/>
    <property type="match status" value="1"/>
</dbReference>
<dbReference type="OrthoDB" id="5793281at2759"/>
<dbReference type="InterPro" id="IPR011051">
    <property type="entry name" value="RmlC_Cupin_sf"/>
</dbReference>